<dbReference type="InterPro" id="IPR036249">
    <property type="entry name" value="Thioredoxin-like_sf"/>
</dbReference>
<gene>
    <name evidence="4" type="ORF">HHL09_11795</name>
</gene>
<organism evidence="4 5">
    <name type="scientific">Luteolibacter luteus</name>
    <dbReference type="NCBI Taxonomy" id="2728835"/>
    <lineage>
        <taxon>Bacteria</taxon>
        <taxon>Pseudomonadati</taxon>
        <taxon>Verrucomicrobiota</taxon>
        <taxon>Verrucomicrobiia</taxon>
        <taxon>Verrucomicrobiales</taxon>
        <taxon>Verrucomicrobiaceae</taxon>
        <taxon>Luteolibacter</taxon>
    </lineage>
</organism>
<evidence type="ECO:0000313" key="5">
    <source>
        <dbReference type="Proteomes" id="UP000501812"/>
    </source>
</evidence>
<proteinExistence type="predicted"/>
<dbReference type="PANTHER" id="PTHR15337:SF11">
    <property type="entry name" value="THIOREDOXIN DOMAIN-CONTAINING PROTEIN"/>
    <property type="match status" value="1"/>
</dbReference>
<reference evidence="4 5" key="1">
    <citation type="submission" date="2020-04" db="EMBL/GenBank/DDBJ databases">
        <title>Luteolibacter sp. G-1-1-1 isolated from soil.</title>
        <authorList>
            <person name="Dahal R.H."/>
        </authorList>
    </citation>
    <scope>NUCLEOTIDE SEQUENCE [LARGE SCALE GENOMIC DNA]</scope>
    <source>
        <strain evidence="4 5">G-1-1-1</strain>
    </source>
</reference>
<dbReference type="SUPFAM" id="SSF52833">
    <property type="entry name" value="Thioredoxin-like"/>
    <property type="match status" value="1"/>
</dbReference>
<dbReference type="RefSeq" id="WP_169454837.1">
    <property type="nucleotide sequence ID" value="NZ_CP051774.1"/>
</dbReference>
<dbReference type="Pfam" id="PF13899">
    <property type="entry name" value="Thioredoxin_7"/>
    <property type="match status" value="1"/>
</dbReference>
<dbReference type="Gene3D" id="3.40.30.10">
    <property type="entry name" value="Glutaredoxin"/>
    <property type="match status" value="1"/>
</dbReference>
<dbReference type="AlphaFoldDB" id="A0A858RH00"/>
<protein>
    <submittedName>
        <fullName evidence="4">Thioredoxin family protein</fullName>
    </submittedName>
</protein>
<evidence type="ECO:0000259" key="3">
    <source>
        <dbReference type="PROSITE" id="PS51352"/>
    </source>
</evidence>
<evidence type="ECO:0000313" key="4">
    <source>
        <dbReference type="EMBL" id="QJE96436.1"/>
    </source>
</evidence>
<dbReference type="Proteomes" id="UP000501812">
    <property type="component" value="Chromosome"/>
</dbReference>
<sequence>MKALLRLTAILVATVSCALAGTEGWMTNWAEAKAKSKAENKPILINLTGSDWCGWCIKLHKEVFSEQAFKDYAAANLILMEADFPKKTELSPELKAQNAELKKAYLNEGYPTVLLLDAEGKKLSEDIGYLKGGPEVYVKTIKELLAKSQTAQK</sequence>
<evidence type="ECO:0000256" key="1">
    <source>
        <dbReference type="ARBA" id="ARBA00022729"/>
    </source>
</evidence>
<dbReference type="PROSITE" id="PS51352">
    <property type="entry name" value="THIOREDOXIN_2"/>
    <property type="match status" value="1"/>
</dbReference>
<dbReference type="PROSITE" id="PS51257">
    <property type="entry name" value="PROKAR_LIPOPROTEIN"/>
    <property type="match status" value="1"/>
</dbReference>
<dbReference type="InterPro" id="IPR051099">
    <property type="entry name" value="AGR/TXD"/>
</dbReference>
<dbReference type="EMBL" id="CP051774">
    <property type="protein sequence ID" value="QJE96436.1"/>
    <property type="molecule type" value="Genomic_DNA"/>
</dbReference>
<keyword evidence="1 2" id="KW-0732">Signal</keyword>
<dbReference type="KEGG" id="luo:HHL09_11795"/>
<feature type="signal peptide" evidence="2">
    <location>
        <begin position="1"/>
        <end position="20"/>
    </location>
</feature>
<dbReference type="InterPro" id="IPR013766">
    <property type="entry name" value="Thioredoxin_domain"/>
</dbReference>
<accession>A0A858RH00</accession>
<keyword evidence="5" id="KW-1185">Reference proteome</keyword>
<feature type="domain" description="Thioredoxin" evidence="3">
    <location>
        <begin position="4"/>
        <end position="146"/>
    </location>
</feature>
<feature type="chain" id="PRO_5032987470" evidence="2">
    <location>
        <begin position="21"/>
        <end position="153"/>
    </location>
</feature>
<evidence type="ECO:0000256" key="2">
    <source>
        <dbReference type="SAM" id="SignalP"/>
    </source>
</evidence>
<dbReference type="PANTHER" id="PTHR15337">
    <property type="entry name" value="ANTERIOR GRADIENT PROTEIN-RELATED"/>
    <property type="match status" value="1"/>
</dbReference>
<name>A0A858RH00_9BACT</name>